<evidence type="ECO:0000313" key="1">
    <source>
        <dbReference type="EMBL" id="QHT79026.1"/>
    </source>
</evidence>
<dbReference type="EMBL" id="MN739944">
    <property type="protein sequence ID" value="QHT79026.1"/>
    <property type="molecule type" value="Genomic_DNA"/>
</dbReference>
<dbReference type="InterPro" id="IPR023398">
    <property type="entry name" value="TIF_eIF4e-like"/>
</dbReference>
<dbReference type="AlphaFoldDB" id="A0A6C0HFW2"/>
<dbReference type="GO" id="GO:0003743">
    <property type="term" value="F:translation initiation factor activity"/>
    <property type="evidence" value="ECO:0007669"/>
    <property type="project" value="InterPro"/>
</dbReference>
<organism evidence="1">
    <name type="scientific">viral metagenome</name>
    <dbReference type="NCBI Taxonomy" id="1070528"/>
    <lineage>
        <taxon>unclassified sequences</taxon>
        <taxon>metagenomes</taxon>
        <taxon>organismal metagenomes</taxon>
    </lineage>
</organism>
<sequence length="175" mass="20143">MSIQLTDSIPTGSWCLYYHNPADTRWTPDSYYLLGTCKTWGDVFAITNELQDVSIQQGMLFWMREGVPPLYENHANIRGGCYSIRVSRPKAVHYFLLYTISSMLGRAVNDSQNIIQGVSISPKRIYDPKNNQSFNVVKIWNKDCTKYSKPDELVVLDNIQQTSEIVYTPHIQKKI</sequence>
<reference evidence="1" key="1">
    <citation type="journal article" date="2020" name="Nature">
        <title>Giant virus diversity and host interactions through global metagenomics.</title>
        <authorList>
            <person name="Schulz F."/>
            <person name="Roux S."/>
            <person name="Paez-Espino D."/>
            <person name="Jungbluth S."/>
            <person name="Walsh D.A."/>
            <person name="Denef V.J."/>
            <person name="McMahon K.D."/>
            <person name="Konstantinidis K.T."/>
            <person name="Eloe-Fadrosh E.A."/>
            <person name="Kyrpides N.C."/>
            <person name="Woyke T."/>
        </authorList>
    </citation>
    <scope>NUCLEOTIDE SEQUENCE</scope>
    <source>
        <strain evidence="1">GVMAG-M-3300023179-97</strain>
    </source>
</reference>
<dbReference type="Pfam" id="PF01652">
    <property type="entry name" value="IF4E"/>
    <property type="match status" value="1"/>
</dbReference>
<accession>A0A6C0HFW2</accession>
<dbReference type="GO" id="GO:0016281">
    <property type="term" value="C:eukaryotic translation initiation factor 4F complex"/>
    <property type="evidence" value="ECO:0007669"/>
    <property type="project" value="TreeGrafter"/>
</dbReference>
<dbReference type="PANTHER" id="PTHR11960">
    <property type="entry name" value="EUKARYOTIC TRANSLATION INITIATION FACTOR 4E RELATED"/>
    <property type="match status" value="1"/>
</dbReference>
<name>A0A6C0HFW2_9ZZZZ</name>
<dbReference type="SUPFAM" id="SSF55418">
    <property type="entry name" value="eIF4e-like"/>
    <property type="match status" value="1"/>
</dbReference>
<dbReference type="Gene3D" id="3.30.760.10">
    <property type="entry name" value="RNA Cap, Translation Initiation Factor Eif4e"/>
    <property type="match status" value="1"/>
</dbReference>
<dbReference type="GO" id="GO:0000340">
    <property type="term" value="F:RNA 7-methylguanosine cap binding"/>
    <property type="evidence" value="ECO:0007669"/>
    <property type="project" value="TreeGrafter"/>
</dbReference>
<proteinExistence type="predicted"/>
<dbReference type="InterPro" id="IPR001040">
    <property type="entry name" value="TIF_eIF_4E"/>
</dbReference>
<protein>
    <submittedName>
        <fullName evidence="1">Uncharacterized protein</fullName>
    </submittedName>
</protein>